<dbReference type="PRINTS" id="PR00087">
    <property type="entry name" value="LIPOXYGENASE"/>
</dbReference>
<dbReference type="GO" id="GO:0034440">
    <property type="term" value="P:lipid oxidation"/>
    <property type="evidence" value="ECO:0000318"/>
    <property type="project" value="GO_Central"/>
</dbReference>
<reference evidence="15" key="3">
    <citation type="submission" date="2025-08" db="UniProtKB">
        <authorList>
            <consortium name="Ensembl"/>
        </authorList>
    </citation>
    <scope>IDENTIFICATION</scope>
</reference>
<comment type="cofactor">
    <cofactor evidence="9">
        <name>Fe cation</name>
        <dbReference type="ChEBI" id="CHEBI:24875"/>
    </cofactor>
    <text evidence="9">Binds 1 Fe cation per subunit.</text>
</comment>
<keyword evidence="16" id="KW-1185">Reference proteome</keyword>
<evidence type="ECO:0000256" key="12">
    <source>
        <dbReference type="PROSITE-ProRule" id="PRU00152"/>
    </source>
</evidence>
<evidence type="ECO:0000256" key="8">
    <source>
        <dbReference type="ARBA" id="ARBA00023098"/>
    </source>
</evidence>
<dbReference type="Pfam" id="PF00305">
    <property type="entry name" value="Lipoxygenase"/>
    <property type="match status" value="1"/>
</dbReference>
<dbReference type="AlphaFoldDB" id="F6PID9"/>
<dbReference type="InterPro" id="IPR036392">
    <property type="entry name" value="PLAT/LH2_dom_sf"/>
</dbReference>
<dbReference type="Gene3D" id="2.60.60.20">
    <property type="entry name" value="PLAT/LH2 domain"/>
    <property type="match status" value="1"/>
</dbReference>
<keyword evidence="10" id="KW-0106">Calcium</keyword>
<dbReference type="STRING" id="7719.ENSCINP00000020245"/>
<feature type="binding site" evidence="10">
    <location>
        <position position="41"/>
    </location>
    <ligand>
        <name>Ca(2+)</name>
        <dbReference type="ChEBI" id="CHEBI:29108"/>
        <label>1</label>
    </ligand>
</feature>
<evidence type="ECO:0000259" key="14">
    <source>
        <dbReference type="PROSITE" id="PS51393"/>
    </source>
</evidence>
<evidence type="ECO:0000256" key="6">
    <source>
        <dbReference type="ARBA" id="ARBA00022964"/>
    </source>
</evidence>
<dbReference type="Gene3D" id="3.10.450.60">
    <property type="match status" value="1"/>
</dbReference>
<proteinExistence type="inferred from homology"/>
<feature type="domain" description="Lipoxygenase" evidence="14">
    <location>
        <begin position="114"/>
        <end position="680"/>
    </location>
</feature>
<dbReference type="GO" id="GO:0019372">
    <property type="term" value="P:lipoxygenase pathway"/>
    <property type="evidence" value="ECO:0000318"/>
    <property type="project" value="GO_Central"/>
</dbReference>
<feature type="binding site" evidence="9">
    <location>
        <position position="558"/>
    </location>
    <ligand>
        <name>Fe cation</name>
        <dbReference type="ChEBI" id="CHEBI:24875"/>
        <note>catalytic</note>
    </ligand>
</feature>
<dbReference type="PROSITE" id="PS50095">
    <property type="entry name" value="PLAT"/>
    <property type="match status" value="1"/>
</dbReference>
<feature type="binding site" evidence="10">
    <location>
        <position position="40"/>
    </location>
    <ligand>
        <name>Ca(2+)</name>
        <dbReference type="ChEBI" id="CHEBI:29108"/>
        <label>2</label>
    </ligand>
</feature>
<keyword evidence="9" id="KW-0408">Iron</keyword>
<comment type="similarity">
    <text evidence="3">Belongs to the lipoxygenase family.</text>
</comment>
<feature type="binding site" evidence="9">
    <location>
        <position position="374"/>
    </location>
    <ligand>
        <name>Fe cation</name>
        <dbReference type="ChEBI" id="CHEBI:24875"/>
        <note>catalytic</note>
    </ligand>
</feature>
<dbReference type="EMBL" id="EAAA01001287">
    <property type="status" value="NOT_ANNOTATED_CDS"/>
    <property type="molecule type" value="Genomic_DNA"/>
</dbReference>
<dbReference type="PROSITE" id="PS00081">
    <property type="entry name" value="LIPOXYGENASE_2"/>
    <property type="match status" value="1"/>
</dbReference>
<dbReference type="SUPFAM" id="SSF49723">
    <property type="entry name" value="Lipase/lipooxygenase domain (PLAT/LH2 domain)"/>
    <property type="match status" value="1"/>
</dbReference>
<reference evidence="15" key="4">
    <citation type="submission" date="2025-09" db="UniProtKB">
        <authorList>
            <consortium name="Ensembl"/>
        </authorList>
    </citation>
    <scope>IDENTIFICATION</scope>
</reference>
<dbReference type="PANTHER" id="PTHR11771">
    <property type="entry name" value="LIPOXYGENASE"/>
    <property type="match status" value="1"/>
</dbReference>
<evidence type="ECO:0000256" key="10">
    <source>
        <dbReference type="PIRSR" id="PIRSR601885-2"/>
    </source>
</evidence>
<dbReference type="PRINTS" id="PR00467">
    <property type="entry name" value="MAMLPOXGNASE"/>
</dbReference>
<dbReference type="OMA" id="PPVNITC"/>
<dbReference type="Gene3D" id="1.20.245.10">
    <property type="entry name" value="Lipoxygenase-1, Domain 5"/>
    <property type="match status" value="1"/>
</dbReference>
<evidence type="ECO:0000256" key="5">
    <source>
        <dbReference type="ARBA" id="ARBA00022723"/>
    </source>
</evidence>
<feature type="site" description="Essential for stabilizing binding to COTL1" evidence="11">
    <location>
        <position position="102"/>
    </location>
</feature>
<dbReference type="SUPFAM" id="SSF48484">
    <property type="entry name" value="Lipoxigenase"/>
    <property type="match status" value="1"/>
</dbReference>
<feature type="binding site" evidence="10">
    <location>
        <position position="79"/>
    </location>
    <ligand>
        <name>Ca(2+)</name>
        <dbReference type="ChEBI" id="CHEBI:29108"/>
        <label>1</label>
    </ligand>
</feature>
<dbReference type="InterPro" id="IPR001885">
    <property type="entry name" value="LipOase_mml"/>
</dbReference>
<dbReference type="InterPro" id="IPR020834">
    <property type="entry name" value="LipOase_CS"/>
</dbReference>
<dbReference type="InterPro" id="IPR036226">
    <property type="entry name" value="LipOase_C_sf"/>
</dbReference>
<organism evidence="15 16">
    <name type="scientific">Ciona intestinalis</name>
    <name type="common">Transparent sea squirt</name>
    <name type="synonym">Ascidia intestinalis</name>
    <dbReference type="NCBI Taxonomy" id="7719"/>
    <lineage>
        <taxon>Eukaryota</taxon>
        <taxon>Metazoa</taxon>
        <taxon>Chordata</taxon>
        <taxon>Tunicata</taxon>
        <taxon>Ascidiacea</taxon>
        <taxon>Phlebobranchia</taxon>
        <taxon>Cionidae</taxon>
        <taxon>Ciona</taxon>
    </lineage>
</organism>
<evidence type="ECO:0000256" key="1">
    <source>
        <dbReference type="ARBA" id="ARBA00004496"/>
    </source>
</evidence>
<comment type="caution">
    <text evidence="12">Lacks conserved residue(s) required for the propagation of feature annotation.</text>
</comment>
<protein>
    <recommendedName>
        <fullName evidence="17">Lipoxygenase domain-containing protein</fullName>
    </recommendedName>
</protein>
<dbReference type="HOGENOM" id="CLU_004282_3_3_1"/>
<dbReference type="Ensembl" id="ENSCINT00000020245.3">
    <property type="protein sequence ID" value="ENSCINP00000020245.3"/>
    <property type="gene ID" value="ENSCING00000010125.3"/>
</dbReference>
<evidence type="ECO:0000256" key="7">
    <source>
        <dbReference type="ARBA" id="ARBA00023002"/>
    </source>
</evidence>
<keyword evidence="8" id="KW-0443">Lipid metabolism</keyword>
<dbReference type="GeneTree" id="ENSGT00940000165874"/>
<feature type="domain" description="PLAT" evidence="13">
    <location>
        <begin position="1"/>
        <end position="117"/>
    </location>
</feature>
<dbReference type="InterPro" id="IPR000907">
    <property type="entry name" value="LipOase"/>
</dbReference>
<dbReference type="Proteomes" id="UP000008144">
    <property type="component" value="Chromosome 14"/>
</dbReference>
<dbReference type="CDD" id="cd00113">
    <property type="entry name" value="PLAT"/>
    <property type="match status" value="1"/>
</dbReference>
<dbReference type="GO" id="GO:0005506">
    <property type="term" value="F:iron ion binding"/>
    <property type="evidence" value="ECO:0007669"/>
    <property type="project" value="InterPro"/>
</dbReference>
<evidence type="ECO:0000313" key="16">
    <source>
        <dbReference type="Proteomes" id="UP000008144"/>
    </source>
</evidence>
<dbReference type="InParanoid" id="F6PID9"/>
<reference evidence="15" key="2">
    <citation type="journal article" date="2008" name="Genome Biol.">
        <title>Improved genome assembly and evidence-based global gene model set for the chordate Ciona intestinalis: new insight into intron and operon populations.</title>
        <authorList>
            <person name="Satou Y."/>
            <person name="Mineta K."/>
            <person name="Ogasawara M."/>
            <person name="Sasakura Y."/>
            <person name="Shoguchi E."/>
            <person name="Ueno K."/>
            <person name="Yamada L."/>
            <person name="Matsumoto J."/>
            <person name="Wasserscheid J."/>
            <person name="Dewar K."/>
            <person name="Wiley G.B."/>
            <person name="Macmil S.L."/>
            <person name="Roe B.A."/>
            <person name="Zeller R.W."/>
            <person name="Hastings K.E."/>
            <person name="Lemaire P."/>
            <person name="Lindquist E."/>
            <person name="Endo T."/>
            <person name="Hotta K."/>
            <person name="Inaba K."/>
        </authorList>
    </citation>
    <scope>NUCLEOTIDE SEQUENCE [LARGE SCALE GENOMIC DNA]</scope>
    <source>
        <strain evidence="15">wild type</strain>
    </source>
</reference>
<dbReference type="GO" id="GO:0005737">
    <property type="term" value="C:cytoplasm"/>
    <property type="evidence" value="ECO:0007669"/>
    <property type="project" value="UniProtKB-SubCell"/>
</dbReference>
<comment type="pathway">
    <text evidence="2">Lipid metabolism.</text>
</comment>
<evidence type="ECO:0000256" key="2">
    <source>
        <dbReference type="ARBA" id="ARBA00005189"/>
    </source>
</evidence>
<keyword evidence="6" id="KW-0223">Dioxygenase</keyword>
<dbReference type="InterPro" id="IPR013819">
    <property type="entry name" value="LipOase_C"/>
</dbReference>
<evidence type="ECO:0000256" key="9">
    <source>
        <dbReference type="PIRSR" id="PIRSR601885-1"/>
    </source>
</evidence>
<sequence>TQYKVSVKTTDGYHKAGTDSTIYLELVGTDGMSTDWVKLDNFLKDDFEKGQENHFEFLSRDIGAPIIIRIKLEDTGDEDEWLCSHITVTYMDNKIEFPVYEWIEKKIQFTTGKAMLPQKVDNPHVRSLRHQEIDRRKGLYLWVDLPTEAQIGFGLPRYVNVDSYAKLPKIFQRSEIRQAQFAEKRLEALFQVTLNVIGSKYFQFLYYATFEDFDSFKKLYRLDEIKWQDPDYINNWDTDIGMGRQVLTGISPLAFEKYTKPIPNFDVTNDDVSDLLEGRTLEEAMQAGKLYVGDYSKLLADVERRTYNDEPLHCANSIGLFYVNTEGQFLPIAIQLVAGDRDYLFTPSCNHYDWLLAKMYFRCSHSNVHQWVYHYLYTHAIIEPFTIALFRCLPSAHPIYKLLRPHLRTVVAINTEARLVLIPPNARGGQSMAIMAAALARKQFKTFHFDDIVIPKVLKKLDIGTDDSELLPNFYYRDDALALWSIMEKYVESVVRFYYTSDEDVKEDFELQGWAKDVAEHGLGWQDGNTRGFPTSITNIEQLIEICVTLMFTSSAQHAAVNFGQFETYKFIPNATVGMRQPPHKKGEATLERVLESLPDATLASLHIAVSYTLSQFSPDEAYLGTFAERLFTETEITSIQENYRQDLAGLEQKIVQRNEGLEYEYSYLQPSRVPESIAI</sequence>
<keyword evidence="4" id="KW-0963">Cytoplasm</keyword>
<comment type="subcellular location">
    <subcellularLocation>
        <location evidence="1">Cytoplasm</location>
    </subcellularLocation>
</comment>
<dbReference type="GO" id="GO:0019369">
    <property type="term" value="P:arachidonate metabolic process"/>
    <property type="evidence" value="ECO:0000318"/>
    <property type="project" value="GO_Central"/>
</dbReference>
<dbReference type="Pfam" id="PF01477">
    <property type="entry name" value="PLAT"/>
    <property type="match status" value="1"/>
</dbReference>
<evidence type="ECO:0000256" key="3">
    <source>
        <dbReference type="ARBA" id="ARBA00009419"/>
    </source>
</evidence>
<dbReference type="PROSITE" id="PS51393">
    <property type="entry name" value="LIPOXYGENASE_3"/>
    <property type="match status" value="1"/>
</dbReference>
<name>F6PID9_CIOIN</name>
<evidence type="ECO:0000256" key="11">
    <source>
        <dbReference type="PIRSR" id="PIRSR601885-3"/>
    </source>
</evidence>
<evidence type="ECO:0000313" key="15">
    <source>
        <dbReference type="Ensembl" id="ENSCINP00000020245.3"/>
    </source>
</evidence>
<dbReference type="SMART" id="SM00308">
    <property type="entry name" value="LH2"/>
    <property type="match status" value="1"/>
</dbReference>
<reference evidence="16" key="1">
    <citation type="journal article" date="2002" name="Science">
        <title>The draft genome of Ciona intestinalis: insights into chordate and vertebrate origins.</title>
        <authorList>
            <person name="Dehal P."/>
            <person name="Satou Y."/>
            <person name="Campbell R.K."/>
            <person name="Chapman J."/>
            <person name="Degnan B."/>
            <person name="De Tomaso A."/>
            <person name="Davidson B."/>
            <person name="Di Gregorio A."/>
            <person name="Gelpke M."/>
            <person name="Goodstein D.M."/>
            <person name="Harafuji N."/>
            <person name="Hastings K.E."/>
            <person name="Ho I."/>
            <person name="Hotta K."/>
            <person name="Huang W."/>
            <person name="Kawashima T."/>
            <person name="Lemaire P."/>
            <person name="Martinez D."/>
            <person name="Meinertzhagen I.A."/>
            <person name="Necula S."/>
            <person name="Nonaka M."/>
            <person name="Putnam N."/>
            <person name="Rash S."/>
            <person name="Saiga H."/>
            <person name="Satake M."/>
            <person name="Terry A."/>
            <person name="Yamada L."/>
            <person name="Wang H.G."/>
            <person name="Awazu S."/>
            <person name="Azumi K."/>
            <person name="Boore J."/>
            <person name="Branno M."/>
            <person name="Chin-Bow S."/>
            <person name="DeSantis R."/>
            <person name="Doyle S."/>
            <person name="Francino P."/>
            <person name="Keys D.N."/>
            <person name="Haga S."/>
            <person name="Hayashi H."/>
            <person name="Hino K."/>
            <person name="Imai K.S."/>
            <person name="Inaba K."/>
            <person name="Kano S."/>
            <person name="Kobayashi K."/>
            <person name="Kobayashi M."/>
            <person name="Lee B.I."/>
            <person name="Makabe K.W."/>
            <person name="Manohar C."/>
            <person name="Matassi G."/>
            <person name="Medina M."/>
            <person name="Mochizuki Y."/>
            <person name="Mount S."/>
            <person name="Morishita T."/>
            <person name="Miura S."/>
            <person name="Nakayama A."/>
            <person name="Nishizaka S."/>
            <person name="Nomoto H."/>
            <person name="Ohta F."/>
            <person name="Oishi K."/>
            <person name="Rigoutsos I."/>
            <person name="Sano M."/>
            <person name="Sasaki A."/>
            <person name="Sasakura Y."/>
            <person name="Shoguchi E."/>
            <person name="Shin-i T."/>
            <person name="Spagnuolo A."/>
            <person name="Stainier D."/>
            <person name="Suzuki M.M."/>
            <person name="Tassy O."/>
            <person name="Takatori N."/>
            <person name="Tokuoka M."/>
            <person name="Yagi K."/>
            <person name="Yoshizaki F."/>
            <person name="Wada S."/>
            <person name="Zhang C."/>
            <person name="Hyatt P.D."/>
            <person name="Larimer F."/>
            <person name="Detter C."/>
            <person name="Doggett N."/>
            <person name="Glavina T."/>
            <person name="Hawkins T."/>
            <person name="Richardson P."/>
            <person name="Lucas S."/>
            <person name="Kohara Y."/>
            <person name="Levine M."/>
            <person name="Satoh N."/>
            <person name="Rokhsar D.S."/>
        </authorList>
    </citation>
    <scope>NUCLEOTIDE SEQUENCE [LARGE SCALE GENOMIC DNA]</scope>
</reference>
<feature type="binding site" evidence="9">
    <location>
        <position position="379"/>
    </location>
    <ligand>
        <name>Fe cation</name>
        <dbReference type="ChEBI" id="CHEBI:24875"/>
        <note>catalytic</note>
    </ligand>
</feature>
<feature type="binding site" evidence="10">
    <location>
        <position position="17"/>
    </location>
    <ligand>
        <name>Ca(2+)</name>
        <dbReference type="ChEBI" id="CHEBI:29108"/>
        <label>1</label>
    </ligand>
</feature>
<evidence type="ECO:0000256" key="4">
    <source>
        <dbReference type="ARBA" id="ARBA00022490"/>
    </source>
</evidence>
<feature type="binding site" evidence="9">
    <location>
        <position position="680"/>
    </location>
    <ligand>
        <name>Fe cation</name>
        <dbReference type="ChEBI" id="CHEBI:24875"/>
        <note>catalytic</note>
    </ligand>
</feature>
<evidence type="ECO:0008006" key="17">
    <source>
        <dbReference type="Google" id="ProtNLM"/>
    </source>
</evidence>
<evidence type="ECO:0000259" key="13">
    <source>
        <dbReference type="PROSITE" id="PS50095"/>
    </source>
</evidence>
<keyword evidence="7" id="KW-0560">Oxidoreductase</keyword>
<dbReference type="InterPro" id="IPR001024">
    <property type="entry name" value="PLAT/LH2_dom"/>
</dbReference>
<dbReference type="GO" id="GO:0016702">
    <property type="term" value="F:oxidoreductase activity, acting on single donors with incorporation of molecular oxygen, incorporation of two atoms of oxygen"/>
    <property type="evidence" value="ECO:0000318"/>
    <property type="project" value="GO_Central"/>
</dbReference>
<keyword evidence="5 9" id="KW-0479">Metal-binding</keyword>
<accession>F6PID9</accession>